<dbReference type="PROSITE" id="PS51257">
    <property type="entry name" value="PROKAR_LIPOPROTEIN"/>
    <property type="match status" value="1"/>
</dbReference>
<evidence type="ECO:0008006" key="3">
    <source>
        <dbReference type="Google" id="ProtNLM"/>
    </source>
</evidence>
<gene>
    <name evidence="1" type="ORF">Z968_11980</name>
</gene>
<name>A0A0A0HYJ6_CLONO</name>
<dbReference type="AlphaFoldDB" id="A0A0A0HYJ6"/>
<protein>
    <recommendedName>
        <fullName evidence="3">Lipoprotein</fullName>
    </recommendedName>
</protein>
<dbReference type="OrthoDB" id="1925964at2"/>
<sequence>MKKKLVFLILMVYLCNILSGCVKISKKMTLRLKKGEAFRMQIDGDRSFRGPSNETIELKSRESFLCNVISVNDAKDMEIKVTFDSINFNTNIKGKEDLKKYLSDTEMFLEQDKSIYSKFIGKSFKVKISESGKVEKVMGIDNIGNDILKNEEDNNKKELIKNFIKKEFSEEVLESKLQRIIAFYSDKKIDVGDEWDKTNKVLANIPVDVDDKYTLKERKEGTSDIIIDGKIKKRESAKPIKNDDMEISYEDIKGKEKGTIVIEKENRMIKTEEIESEYEGKVKIMLKDPSKGAEYIPIFAKEKIVVNVLKQ</sequence>
<dbReference type="RefSeq" id="WP_039256229.1">
    <property type="nucleotide sequence ID" value="NZ_JENJ01000080.1"/>
</dbReference>
<organism evidence="1 2">
    <name type="scientific">Clostridium novyi A str. 4552</name>
    <dbReference type="NCBI Taxonomy" id="1444289"/>
    <lineage>
        <taxon>Bacteria</taxon>
        <taxon>Bacillati</taxon>
        <taxon>Bacillota</taxon>
        <taxon>Clostridia</taxon>
        <taxon>Eubacteriales</taxon>
        <taxon>Clostridiaceae</taxon>
        <taxon>Clostridium</taxon>
    </lineage>
</organism>
<reference evidence="1 2" key="1">
    <citation type="submission" date="2014-01" db="EMBL/GenBank/DDBJ databases">
        <title>Plasmidome dynamics in the species complex Clostridium novyi sensu lato converts strains of independent lineages into distinctly different pathogens.</title>
        <authorList>
            <person name="Skarin H."/>
            <person name="Segerman B."/>
        </authorList>
    </citation>
    <scope>NUCLEOTIDE SEQUENCE [LARGE SCALE GENOMIC DNA]</scope>
    <source>
        <strain evidence="1 2">4552</strain>
    </source>
</reference>
<proteinExistence type="predicted"/>
<dbReference type="EMBL" id="JENJ01000080">
    <property type="protein sequence ID" value="KGM94249.1"/>
    <property type="molecule type" value="Genomic_DNA"/>
</dbReference>
<comment type="caution">
    <text evidence="1">The sequence shown here is derived from an EMBL/GenBank/DDBJ whole genome shotgun (WGS) entry which is preliminary data.</text>
</comment>
<dbReference type="Pfam" id="PF19777">
    <property type="entry name" value="DUF6263"/>
    <property type="match status" value="1"/>
</dbReference>
<dbReference type="Proteomes" id="UP000030012">
    <property type="component" value="Unassembled WGS sequence"/>
</dbReference>
<evidence type="ECO:0000313" key="1">
    <source>
        <dbReference type="EMBL" id="KGM94249.1"/>
    </source>
</evidence>
<evidence type="ECO:0000313" key="2">
    <source>
        <dbReference type="Proteomes" id="UP000030012"/>
    </source>
</evidence>
<accession>A0A0A0HYJ6</accession>
<dbReference type="InterPro" id="IPR046230">
    <property type="entry name" value="DUF6263"/>
</dbReference>